<evidence type="ECO:0000313" key="3">
    <source>
        <dbReference type="EMBL" id="KAJ8973402.1"/>
    </source>
</evidence>
<dbReference type="Proteomes" id="UP001162164">
    <property type="component" value="Unassembled WGS sequence"/>
</dbReference>
<dbReference type="Gene3D" id="2.120.10.30">
    <property type="entry name" value="TolB, C-terminal domain"/>
    <property type="match status" value="1"/>
</dbReference>
<keyword evidence="4" id="KW-1185">Reference proteome</keyword>
<dbReference type="InterPro" id="IPR013658">
    <property type="entry name" value="SGL"/>
</dbReference>
<accession>A0ABQ9J7B7</accession>
<gene>
    <name evidence="3" type="ORF">NQ317_006468</name>
</gene>
<name>A0ABQ9J7B7_9CUCU</name>
<comment type="similarity">
    <text evidence="1">Belongs to the SMP-30/CGR1 family.</text>
</comment>
<proteinExistence type="inferred from homology"/>
<comment type="caution">
    <text evidence="3">The sequence shown here is derived from an EMBL/GenBank/DDBJ whole genome shotgun (WGS) entry which is preliminary data.</text>
</comment>
<sequence length="148" mass="16634">MAVDYEGNLWVAVFNGSKVIKIDPRKPEVVVETVQIPTKQVTSVAFGGRNLDELYVTTGRYPFTPDQLDAPEDGAIYRVTGLNTKGYQELSSIKFKQQWQCPFLEYRGLSALGLSSYGRQWNHIAYLTIKGLTLLKSVGNSGKYEHKK</sequence>
<evidence type="ECO:0000256" key="1">
    <source>
        <dbReference type="ARBA" id="ARBA00008853"/>
    </source>
</evidence>
<dbReference type="Pfam" id="PF08450">
    <property type="entry name" value="SGL"/>
    <property type="match status" value="1"/>
</dbReference>
<reference evidence="3" key="1">
    <citation type="journal article" date="2023" name="Insect Mol. Biol.">
        <title>Genome sequencing provides insights into the evolution of gene families encoding plant cell wall-degrading enzymes in longhorned beetles.</title>
        <authorList>
            <person name="Shin N.R."/>
            <person name="Okamura Y."/>
            <person name="Kirsch R."/>
            <person name="Pauchet Y."/>
        </authorList>
    </citation>
    <scope>NUCLEOTIDE SEQUENCE</scope>
    <source>
        <strain evidence="3">MMC_N1</strain>
    </source>
</reference>
<dbReference type="PANTHER" id="PTHR10907:SF66">
    <property type="entry name" value="MIP34848P1-RELATED"/>
    <property type="match status" value="1"/>
</dbReference>
<protein>
    <recommendedName>
        <fullName evidence="2">SMP-30/Gluconolactonase/LRE-like region domain-containing protein</fullName>
    </recommendedName>
</protein>
<dbReference type="SUPFAM" id="SSF63829">
    <property type="entry name" value="Calcium-dependent phosphotriesterase"/>
    <property type="match status" value="1"/>
</dbReference>
<dbReference type="InterPro" id="IPR011042">
    <property type="entry name" value="6-blade_b-propeller_TolB-like"/>
</dbReference>
<evidence type="ECO:0000313" key="4">
    <source>
        <dbReference type="Proteomes" id="UP001162164"/>
    </source>
</evidence>
<evidence type="ECO:0000259" key="2">
    <source>
        <dbReference type="Pfam" id="PF08450"/>
    </source>
</evidence>
<feature type="domain" description="SMP-30/Gluconolactonase/LRE-like region" evidence="2">
    <location>
        <begin position="1"/>
        <end position="59"/>
    </location>
</feature>
<dbReference type="PANTHER" id="PTHR10907">
    <property type="entry name" value="REGUCALCIN"/>
    <property type="match status" value="1"/>
</dbReference>
<organism evidence="3 4">
    <name type="scientific">Molorchus minor</name>
    <dbReference type="NCBI Taxonomy" id="1323400"/>
    <lineage>
        <taxon>Eukaryota</taxon>
        <taxon>Metazoa</taxon>
        <taxon>Ecdysozoa</taxon>
        <taxon>Arthropoda</taxon>
        <taxon>Hexapoda</taxon>
        <taxon>Insecta</taxon>
        <taxon>Pterygota</taxon>
        <taxon>Neoptera</taxon>
        <taxon>Endopterygota</taxon>
        <taxon>Coleoptera</taxon>
        <taxon>Polyphaga</taxon>
        <taxon>Cucujiformia</taxon>
        <taxon>Chrysomeloidea</taxon>
        <taxon>Cerambycidae</taxon>
        <taxon>Lamiinae</taxon>
        <taxon>Monochamini</taxon>
        <taxon>Molorchus</taxon>
    </lineage>
</organism>
<dbReference type="EMBL" id="JAPWTJ010001181">
    <property type="protein sequence ID" value="KAJ8973402.1"/>
    <property type="molecule type" value="Genomic_DNA"/>
</dbReference>